<feature type="binding site" evidence="10">
    <location>
        <position position="93"/>
    </location>
    <ligand>
        <name>Na(+)</name>
        <dbReference type="ChEBI" id="CHEBI:29101"/>
        <note>structural</note>
    </ligand>
</feature>
<proteinExistence type="inferred from homology"/>
<feature type="transmembrane region" description="Helical" evidence="10">
    <location>
        <begin position="50"/>
        <end position="70"/>
    </location>
</feature>
<name>A0ABN3VLT3_9PSEU</name>
<dbReference type="Proteomes" id="UP001500979">
    <property type="component" value="Unassembled WGS sequence"/>
</dbReference>
<keyword evidence="3 10" id="KW-0812">Transmembrane</keyword>
<keyword evidence="10" id="KW-0915">Sodium</keyword>
<evidence type="ECO:0000256" key="9">
    <source>
        <dbReference type="ARBA" id="ARBA00049940"/>
    </source>
</evidence>
<keyword evidence="12" id="KW-1185">Reference proteome</keyword>
<evidence type="ECO:0000313" key="11">
    <source>
        <dbReference type="EMBL" id="GAA2815898.1"/>
    </source>
</evidence>
<dbReference type="EMBL" id="BAAAUX010000029">
    <property type="protein sequence ID" value="GAA2815898.1"/>
    <property type="molecule type" value="Genomic_DNA"/>
</dbReference>
<evidence type="ECO:0000256" key="6">
    <source>
        <dbReference type="ARBA" id="ARBA00023303"/>
    </source>
</evidence>
<feature type="binding site" evidence="10">
    <location>
        <position position="90"/>
    </location>
    <ligand>
        <name>Na(+)</name>
        <dbReference type="ChEBI" id="CHEBI:29101"/>
        <note>structural</note>
    </ligand>
</feature>
<evidence type="ECO:0000256" key="8">
    <source>
        <dbReference type="ARBA" id="ARBA00035585"/>
    </source>
</evidence>
<dbReference type="PANTHER" id="PTHR28259">
    <property type="entry name" value="FLUORIDE EXPORT PROTEIN 1-RELATED"/>
    <property type="match status" value="1"/>
</dbReference>
<evidence type="ECO:0000256" key="1">
    <source>
        <dbReference type="ARBA" id="ARBA00004651"/>
    </source>
</evidence>
<comment type="similarity">
    <text evidence="7 10">Belongs to the fluoride channel Fluc/FEX (TC 1.A.43) family.</text>
</comment>
<gene>
    <name evidence="11" type="primary">crcB_2</name>
    <name evidence="10" type="synonym">crcB</name>
    <name evidence="10" type="synonym">fluC</name>
    <name evidence="11" type="ORF">GCM10010470_59210</name>
</gene>
<dbReference type="InterPro" id="IPR003691">
    <property type="entry name" value="FluC"/>
</dbReference>
<comment type="function">
    <text evidence="9 10">Fluoride-specific ion channel. Important for reducing fluoride concentration in the cell, thus reducing its toxicity.</text>
</comment>
<comment type="catalytic activity">
    <reaction evidence="8">
        <text>fluoride(in) = fluoride(out)</text>
        <dbReference type="Rhea" id="RHEA:76159"/>
        <dbReference type="ChEBI" id="CHEBI:17051"/>
    </reaction>
    <physiologicalReaction direction="left-to-right" evidence="8">
        <dbReference type="Rhea" id="RHEA:76160"/>
    </physiologicalReaction>
</comment>
<reference evidence="11 12" key="1">
    <citation type="journal article" date="2019" name="Int. J. Syst. Evol. Microbiol.">
        <title>The Global Catalogue of Microorganisms (GCM) 10K type strain sequencing project: providing services to taxonomists for standard genome sequencing and annotation.</title>
        <authorList>
            <consortium name="The Broad Institute Genomics Platform"/>
            <consortium name="The Broad Institute Genome Sequencing Center for Infectious Disease"/>
            <person name="Wu L."/>
            <person name="Ma J."/>
        </authorList>
    </citation>
    <scope>NUCLEOTIDE SEQUENCE [LARGE SCALE GENOMIC DNA]</scope>
    <source>
        <strain evidence="11 12">JCM 9383</strain>
    </source>
</reference>
<evidence type="ECO:0000256" key="3">
    <source>
        <dbReference type="ARBA" id="ARBA00022692"/>
    </source>
</evidence>
<feature type="transmembrane region" description="Helical" evidence="10">
    <location>
        <begin position="82"/>
        <end position="100"/>
    </location>
</feature>
<feature type="transmembrane region" description="Helical" evidence="10">
    <location>
        <begin position="112"/>
        <end position="136"/>
    </location>
</feature>
<dbReference type="HAMAP" id="MF_00454">
    <property type="entry name" value="FluC"/>
    <property type="match status" value="1"/>
</dbReference>
<dbReference type="Pfam" id="PF02537">
    <property type="entry name" value="CRCB"/>
    <property type="match status" value="1"/>
</dbReference>
<dbReference type="PANTHER" id="PTHR28259:SF1">
    <property type="entry name" value="FLUORIDE EXPORT PROTEIN 1-RELATED"/>
    <property type="match status" value="1"/>
</dbReference>
<evidence type="ECO:0000256" key="7">
    <source>
        <dbReference type="ARBA" id="ARBA00035120"/>
    </source>
</evidence>
<evidence type="ECO:0000256" key="10">
    <source>
        <dbReference type="HAMAP-Rule" id="MF_00454"/>
    </source>
</evidence>
<organism evidence="11 12">
    <name type="scientific">Saccharopolyspora taberi</name>
    <dbReference type="NCBI Taxonomy" id="60895"/>
    <lineage>
        <taxon>Bacteria</taxon>
        <taxon>Bacillati</taxon>
        <taxon>Actinomycetota</taxon>
        <taxon>Actinomycetes</taxon>
        <taxon>Pseudonocardiales</taxon>
        <taxon>Pseudonocardiaceae</taxon>
        <taxon>Saccharopolyspora</taxon>
    </lineage>
</organism>
<keyword evidence="10" id="KW-0813">Transport</keyword>
<evidence type="ECO:0000256" key="2">
    <source>
        <dbReference type="ARBA" id="ARBA00022475"/>
    </source>
</evidence>
<sequence length="143" mass="15071">MTEQRTAFPAEARPRRRARVPWDLLGAVAVGGSIGSLLRHGASLLWPGPWSTLLVNAVGCVAIGVLMHVITEVVSTHRLVRPFLGVGVLGGFTTFSTYVADAIRLVAGHRPGLALAYLLGTVLVALAAVVAGVALARLCTRRR</sequence>
<evidence type="ECO:0000256" key="5">
    <source>
        <dbReference type="ARBA" id="ARBA00023136"/>
    </source>
</evidence>
<keyword evidence="2 10" id="KW-1003">Cell membrane</keyword>
<protein>
    <recommendedName>
        <fullName evidence="10">Fluoride-specific ion channel FluC</fullName>
    </recommendedName>
</protein>
<keyword evidence="6 10" id="KW-0407">Ion channel</keyword>
<accession>A0ABN3VLT3</accession>
<evidence type="ECO:0000313" key="12">
    <source>
        <dbReference type="Proteomes" id="UP001500979"/>
    </source>
</evidence>
<keyword evidence="5 10" id="KW-0472">Membrane</keyword>
<feature type="transmembrane region" description="Helical" evidence="10">
    <location>
        <begin position="20"/>
        <end position="38"/>
    </location>
</feature>
<comment type="caution">
    <text evidence="11">The sequence shown here is derived from an EMBL/GenBank/DDBJ whole genome shotgun (WGS) entry which is preliminary data.</text>
</comment>
<keyword evidence="10" id="KW-0406">Ion transport</keyword>
<comment type="subcellular location">
    <subcellularLocation>
        <location evidence="1 10">Cell membrane</location>
        <topology evidence="1 10">Multi-pass membrane protein</topology>
    </subcellularLocation>
</comment>
<keyword evidence="10" id="KW-0479">Metal-binding</keyword>
<evidence type="ECO:0000256" key="4">
    <source>
        <dbReference type="ARBA" id="ARBA00022989"/>
    </source>
</evidence>
<comment type="activity regulation">
    <text evidence="10">Na(+) is not transported, but it plays an essential structural role and its presence is essential for fluoride channel function.</text>
</comment>
<dbReference type="RefSeq" id="WP_344685333.1">
    <property type="nucleotide sequence ID" value="NZ_BAAAUX010000029.1"/>
</dbReference>
<keyword evidence="4 10" id="KW-1133">Transmembrane helix</keyword>